<keyword evidence="3" id="KW-0378">Hydrolase</keyword>
<sequence>MIHVQRLISYDKICMIFRWEWGADMNVAIGLFALSIIAVGWVAYETRHCRVRYHQFGNGHTDVVRVLFLSDLHNRRLSKRMLAKLPPVDGVIIGGDLAEVSTPFSRVVTNMNRLSQVGPVYVVTGNHDMKRGRSFLHKLVTDAGVHLLENETIYLKGQVKLTGLSYTTEISDMQRCSKLYHVIVAHDPVRAEAYQQKGSGADLLLAGHTHGGQIRLGKIGLKRKGGLYNCGRAKLLISNGVGTTKLPVRFNAPAEMHVIEISHEL</sequence>
<reference evidence="3 4" key="1">
    <citation type="submission" date="2018-03" db="EMBL/GenBank/DDBJ databases">
        <title>Genomic Encyclopedia of Type Strains, Phase III (KMG-III): the genomes of soil and plant-associated and newly described type strains.</title>
        <authorList>
            <person name="Whitman W."/>
        </authorList>
    </citation>
    <scope>NUCLEOTIDE SEQUENCE [LARGE SCALE GENOMIC DNA]</scope>
    <source>
        <strain evidence="3 4">CGMCC 1.07653</strain>
    </source>
</reference>
<gene>
    <name evidence="3" type="ORF">B0H94_10374</name>
</gene>
<evidence type="ECO:0000259" key="2">
    <source>
        <dbReference type="Pfam" id="PF00149"/>
    </source>
</evidence>
<dbReference type="SUPFAM" id="SSF56300">
    <property type="entry name" value="Metallo-dependent phosphatases"/>
    <property type="match status" value="1"/>
</dbReference>
<dbReference type="RefSeq" id="WP_106587794.1">
    <property type="nucleotide sequence ID" value="NZ_PYAV01000003.1"/>
</dbReference>
<keyword evidence="4" id="KW-1185">Reference proteome</keyword>
<keyword evidence="1" id="KW-0812">Transmembrane</keyword>
<feature type="transmembrane region" description="Helical" evidence="1">
    <location>
        <begin position="21"/>
        <end position="44"/>
    </location>
</feature>
<organism evidence="3 4">
    <name type="scientific">Salsuginibacillus halophilus</name>
    <dbReference type="NCBI Taxonomy" id="517424"/>
    <lineage>
        <taxon>Bacteria</taxon>
        <taxon>Bacillati</taxon>
        <taxon>Bacillota</taxon>
        <taxon>Bacilli</taxon>
        <taxon>Bacillales</taxon>
        <taxon>Bacillaceae</taxon>
        <taxon>Salsuginibacillus</taxon>
    </lineage>
</organism>
<dbReference type="InterPro" id="IPR051158">
    <property type="entry name" value="Metallophosphoesterase_sf"/>
</dbReference>
<dbReference type="Proteomes" id="UP000242310">
    <property type="component" value="Unassembled WGS sequence"/>
</dbReference>
<evidence type="ECO:0000256" key="1">
    <source>
        <dbReference type="SAM" id="Phobius"/>
    </source>
</evidence>
<dbReference type="GO" id="GO:0008758">
    <property type="term" value="F:UDP-2,3-diacylglucosamine hydrolase activity"/>
    <property type="evidence" value="ECO:0007669"/>
    <property type="project" value="TreeGrafter"/>
</dbReference>
<evidence type="ECO:0000313" key="3">
    <source>
        <dbReference type="EMBL" id="PSL50463.1"/>
    </source>
</evidence>
<dbReference type="InterPro" id="IPR004843">
    <property type="entry name" value="Calcineurin-like_PHP"/>
</dbReference>
<dbReference type="GO" id="GO:0016020">
    <property type="term" value="C:membrane"/>
    <property type="evidence" value="ECO:0007669"/>
    <property type="project" value="GOC"/>
</dbReference>
<keyword evidence="1" id="KW-1133">Transmembrane helix</keyword>
<comment type="caution">
    <text evidence="3">The sequence shown here is derived from an EMBL/GenBank/DDBJ whole genome shotgun (WGS) entry which is preliminary data.</text>
</comment>
<evidence type="ECO:0000313" key="4">
    <source>
        <dbReference type="Proteomes" id="UP000242310"/>
    </source>
</evidence>
<proteinExistence type="predicted"/>
<protein>
    <submittedName>
        <fullName evidence="3">Putative MPP superfamily phosphohydrolase</fullName>
    </submittedName>
</protein>
<dbReference type="GO" id="GO:0009245">
    <property type="term" value="P:lipid A biosynthetic process"/>
    <property type="evidence" value="ECO:0007669"/>
    <property type="project" value="TreeGrafter"/>
</dbReference>
<dbReference type="EMBL" id="PYAV01000003">
    <property type="protein sequence ID" value="PSL50463.1"/>
    <property type="molecule type" value="Genomic_DNA"/>
</dbReference>
<dbReference type="InterPro" id="IPR029052">
    <property type="entry name" value="Metallo-depent_PP-like"/>
</dbReference>
<keyword evidence="1" id="KW-0472">Membrane</keyword>
<dbReference type="Gene3D" id="3.60.21.10">
    <property type="match status" value="1"/>
</dbReference>
<dbReference type="PANTHER" id="PTHR31302:SF32">
    <property type="entry name" value="PHOSPHOESTERASE"/>
    <property type="match status" value="1"/>
</dbReference>
<dbReference type="PANTHER" id="PTHR31302">
    <property type="entry name" value="TRANSMEMBRANE PROTEIN WITH METALLOPHOSPHOESTERASE DOMAIN-RELATED"/>
    <property type="match status" value="1"/>
</dbReference>
<accession>A0A2P8HW52</accession>
<dbReference type="AlphaFoldDB" id="A0A2P8HW52"/>
<dbReference type="OrthoDB" id="9780884at2"/>
<dbReference type="Pfam" id="PF00149">
    <property type="entry name" value="Metallophos"/>
    <property type="match status" value="1"/>
</dbReference>
<name>A0A2P8HW52_9BACI</name>
<feature type="domain" description="Calcineurin-like phosphoesterase" evidence="2">
    <location>
        <begin position="65"/>
        <end position="211"/>
    </location>
</feature>